<evidence type="ECO:0000313" key="3">
    <source>
        <dbReference type="Proteomes" id="UP000184123"/>
    </source>
</evidence>
<dbReference type="Proteomes" id="UP000184123">
    <property type="component" value="Unassembled WGS sequence"/>
</dbReference>
<dbReference type="Pfam" id="PF16587">
    <property type="entry name" value="DUF5061"/>
    <property type="match status" value="1"/>
</dbReference>
<protein>
    <submittedName>
        <fullName evidence="2">Common-antigen outer membrane protein</fullName>
    </submittedName>
</protein>
<sequence length="134" mass="14119">MPNNVSYRMGRFAWTGALLMLLAGCAFPGPQSGGSGSVILGDQQGRPLDETLSGFLSGSSAHEILNLSSSPWGANVELQAEPSYRAASGRTCRHLSALSLNTGKQQALVACETPTGWVSRRRVTALLNGTENAR</sequence>
<dbReference type="EMBL" id="FRCA01000008">
    <property type="protein sequence ID" value="SHM44067.1"/>
    <property type="molecule type" value="Genomic_DNA"/>
</dbReference>
<dbReference type="InterPro" id="IPR032258">
    <property type="entry name" value="DUF5061"/>
</dbReference>
<dbReference type="STRING" id="44933.SAMN05660971_02976"/>
<keyword evidence="1" id="KW-0732">Signal</keyword>
<feature type="chain" id="PRO_5012003023" evidence="1">
    <location>
        <begin position="29"/>
        <end position="134"/>
    </location>
</feature>
<proteinExistence type="predicted"/>
<feature type="signal peptide" evidence="1">
    <location>
        <begin position="1"/>
        <end position="28"/>
    </location>
</feature>
<dbReference type="AlphaFoldDB" id="A0A1M7IUP8"/>
<evidence type="ECO:0000313" key="2">
    <source>
        <dbReference type="EMBL" id="SHM44067.1"/>
    </source>
</evidence>
<name>A0A1M7IUP8_9GAMM</name>
<accession>A0A1M7IUP8</accession>
<gene>
    <name evidence="2" type="ORF">SAMN05660971_02976</name>
</gene>
<organism evidence="2 3">
    <name type="scientific">Halomonas cupida</name>
    <dbReference type="NCBI Taxonomy" id="44933"/>
    <lineage>
        <taxon>Bacteria</taxon>
        <taxon>Pseudomonadati</taxon>
        <taxon>Pseudomonadota</taxon>
        <taxon>Gammaproteobacteria</taxon>
        <taxon>Oceanospirillales</taxon>
        <taxon>Halomonadaceae</taxon>
        <taxon>Halomonas</taxon>
    </lineage>
</organism>
<reference evidence="2 3" key="1">
    <citation type="submission" date="2016-11" db="EMBL/GenBank/DDBJ databases">
        <authorList>
            <person name="Jaros S."/>
            <person name="Januszkiewicz K."/>
            <person name="Wedrychowicz H."/>
        </authorList>
    </citation>
    <scope>NUCLEOTIDE SEQUENCE [LARGE SCALE GENOMIC DNA]</scope>
    <source>
        <strain evidence="2 3">DSM 4740</strain>
    </source>
</reference>
<evidence type="ECO:0000256" key="1">
    <source>
        <dbReference type="SAM" id="SignalP"/>
    </source>
</evidence>